<evidence type="ECO:0000313" key="1">
    <source>
        <dbReference type="EMBL" id="OZC04142.1"/>
    </source>
</evidence>
<accession>A0A259U2D3</accession>
<dbReference type="InParanoid" id="A0A259U2D3"/>
<keyword evidence="2" id="KW-1185">Reference proteome</keyword>
<protein>
    <submittedName>
        <fullName evidence="1">Uncharacterized protein</fullName>
    </submittedName>
</protein>
<comment type="caution">
    <text evidence="1">The sequence shown here is derived from an EMBL/GenBank/DDBJ whole genome shotgun (WGS) entry which is preliminary data.</text>
</comment>
<gene>
    <name evidence="1" type="ORF">BSZ36_14815</name>
</gene>
<dbReference type="OrthoDB" id="9916712at2"/>
<dbReference type="Proteomes" id="UP000216446">
    <property type="component" value="Unassembled WGS sequence"/>
</dbReference>
<sequence length="126" mass="13806">MSSPRFSRRLLQQQARRARRKALESRASDEAVVRSGAGGGLAWRLVPLRGRFLAPFTKLILAALPDHPASFSAVDVAVACQEAEAAVGGDPPCNPAEIMDLLVSRGLVEWSADGFRKRQRRMRPRA</sequence>
<dbReference type="RefSeq" id="WP_094550285.1">
    <property type="nucleotide sequence ID" value="NZ_MQWB01000001.1"/>
</dbReference>
<dbReference type="AlphaFoldDB" id="A0A259U2D3"/>
<proteinExistence type="predicted"/>
<organism evidence="1 2">
    <name type="scientific">Rubricoccus marinus</name>
    <dbReference type="NCBI Taxonomy" id="716817"/>
    <lineage>
        <taxon>Bacteria</taxon>
        <taxon>Pseudomonadati</taxon>
        <taxon>Rhodothermota</taxon>
        <taxon>Rhodothermia</taxon>
        <taxon>Rhodothermales</taxon>
        <taxon>Rubricoccaceae</taxon>
        <taxon>Rubricoccus</taxon>
    </lineage>
</organism>
<name>A0A259U2D3_9BACT</name>
<dbReference type="EMBL" id="MQWB01000001">
    <property type="protein sequence ID" value="OZC04142.1"/>
    <property type="molecule type" value="Genomic_DNA"/>
</dbReference>
<reference evidence="1 2" key="1">
    <citation type="submission" date="2016-11" db="EMBL/GenBank/DDBJ databases">
        <title>Study of marine rhodopsin-containing bacteria.</title>
        <authorList>
            <person name="Yoshizawa S."/>
            <person name="Kumagai Y."/>
            <person name="Kogure K."/>
        </authorList>
    </citation>
    <scope>NUCLEOTIDE SEQUENCE [LARGE SCALE GENOMIC DNA]</scope>
    <source>
        <strain evidence="1 2">SG-29</strain>
    </source>
</reference>
<evidence type="ECO:0000313" key="2">
    <source>
        <dbReference type="Proteomes" id="UP000216446"/>
    </source>
</evidence>